<protein>
    <recommendedName>
        <fullName evidence="4">Secretin/TonB short N-terminal domain-containing protein</fullName>
    </recommendedName>
</protein>
<proteinExistence type="predicted"/>
<gene>
    <name evidence="2" type="ORF">C4532_07415</name>
</gene>
<organism evidence="2 3">
    <name type="scientific">Candidatus Abyssobacteria bacterium SURF_17</name>
    <dbReference type="NCBI Taxonomy" id="2093361"/>
    <lineage>
        <taxon>Bacteria</taxon>
        <taxon>Pseudomonadati</taxon>
        <taxon>Candidatus Hydrogenedentota</taxon>
        <taxon>Candidatus Abyssobacteria</taxon>
    </lineage>
</organism>
<keyword evidence="1" id="KW-0732">Signal</keyword>
<sequence length="207" mass="23696">MKRAALLLSISFSLLCLAEAAAFQIQKSALFVYLHEVKPIEEEGAKALQEEAYALALRKYREALRGYERIWKEYPDLPNERPYGIDRMVDESIETCKKTIDEIKDRGEAEDEFYQKLNQMVQVDFAEEDIRGVAKSLTFLTDVNVIVDETVISAPNDALDTHVTMRTENPLPLRAVIAHICRQTGLAYSIEEDHVFISTRVKLDEQK</sequence>
<comment type="caution">
    <text evidence="2">The sequence shown here is derived from an EMBL/GenBank/DDBJ whole genome shotgun (WGS) entry which is preliminary data.</text>
</comment>
<name>A0A419F0M8_9BACT</name>
<feature type="chain" id="PRO_5019541605" description="Secretin/TonB short N-terminal domain-containing protein" evidence="1">
    <location>
        <begin position="19"/>
        <end position="207"/>
    </location>
</feature>
<accession>A0A419F0M8</accession>
<feature type="signal peptide" evidence="1">
    <location>
        <begin position="1"/>
        <end position="18"/>
    </location>
</feature>
<evidence type="ECO:0008006" key="4">
    <source>
        <dbReference type="Google" id="ProtNLM"/>
    </source>
</evidence>
<evidence type="ECO:0000313" key="2">
    <source>
        <dbReference type="EMBL" id="RJP71452.1"/>
    </source>
</evidence>
<evidence type="ECO:0000313" key="3">
    <source>
        <dbReference type="Proteomes" id="UP000285961"/>
    </source>
</evidence>
<evidence type="ECO:0000256" key="1">
    <source>
        <dbReference type="SAM" id="SignalP"/>
    </source>
</evidence>
<dbReference type="AlphaFoldDB" id="A0A419F0M8"/>
<dbReference type="EMBL" id="QZKI01000059">
    <property type="protein sequence ID" value="RJP71452.1"/>
    <property type="molecule type" value="Genomic_DNA"/>
</dbReference>
<dbReference type="Proteomes" id="UP000285961">
    <property type="component" value="Unassembled WGS sequence"/>
</dbReference>
<reference evidence="2 3" key="1">
    <citation type="journal article" date="2017" name="ISME J.">
        <title>Energy and carbon metabolisms in a deep terrestrial subsurface fluid microbial community.</title>
        <authorList>
            <person name="Momper L."/>
            <person name="Jungbluth S.P."/>
            <person name="Lee M.D."/>
            <person name="Amend J.P."/>
        </authorList>
    </citation>
    <scope>NUCLEOTIDE SEQUENCE [LARGE SCALE GENOMIC DNA]</scope>
    <source>
        <strain evidence="2">SURF_17</strain>
    </source>
</reference>